<comment type="catalytic activity">
    <reaction evidence="1">
        <text>ATP + protein L-histidine = ADP + protein N-phospho-L-histidine.</text>
        <dbReference type="EC" id="2.7.13.3"/>
    </reaction>
</comment>
<reference evidence="14 15" key="1">
    <citation type="submission" date="2020-04" db="EMBL/GenBank/DDBJ databases">
        <title>Genomic insights into acetone-butanol-ethanol (ABE) fermentation by sequencing solventogenic clostridia strains.</title>
        <authorList>
            <person name="Brown S."/>
        </authorList>
    </citation>
    <scope>NUCLEOTIDE SEQUENCE [LARGE SCALE GENOMIC DNA]</scope>
    <source>
        <strain evidence="14 15">DJ011</strain>
    </source>
</reference>
<dbReference type="EC" id="2.7.13.3" evidence="3"/>
<name>A0A923EDB8_CLOTT</name>
<dbReference type="PRINTS" id="PR00344">
    <property type="entry name" value="BCTRLSENSOR"/>
</dbReference>
<keyword evidence="5" id="KW-0808">Transferase</keyword>
<dbReference type="PROSITE" id="PS50885">
    <property type="entry name" value="HAMP"/>
    <property type="match status" value="1"/>
</dbReference>
<evidence type="ECO:0000256" key="6">
    <source>
        <dbReference type="ARBA" id="ARBA00022692"/>
    </source>
</evidence>
<dbReference type="GO" id="GO:0000155">
    <property type="term" value="F:phosphorelay sensor kinase activity"/>
    <property type="evidence" value="ECO:0007669"/>
    <property type="project" value="InterPro"/>
</dbReference>
<dbReference type="FunFam" id="1.10.287.130:FF:000001">
    <property type="entry name" value="Two-component sensor histidine kinase"/>
    <property type="match status" value="1"/>
</dbReference>
<keyword evidence="6 11" id="KW-0812">Transmembrane</keyword>
<dbReference type="CDD" id="cd00082">
    <property type="entry name" value="HisKA"/>
    <property type="match status" value="1"/>
</dbReference>
<proteinExistence type="predicted"/>
<dbReference type="CDD" id="cd06225">
    <property type="entry name" value="HAMP"/>
    <property type="match status" value="1"/>
</dbReference>
<feature type="transmembrane region" description="Helical" evidence="11">
    <location>
        <begin position="6"/>
        <end position="27"/>
    </location>
</feature>
<dbReference type="Gene3D" id="3.30.565.10">
    <property type="entry name" value="Histidine kinase-like ATPase, C-terminal domain"/>
    <property type="match status" value="1"/>
</dbReference>
<gene>
    <name evidence="14" type="ORF">HGG79_19690</name>
</gene>
<dbReference type="Pfam" id="PF00672">
    <property type="entry name" value="HAMP"/>
    <property type="match status" value="1"/>
</dbReference>
<evidence type="ECO:0000256" key="10">
    <source>
        <dbReference type="ARBA" id="ARBA00023136"/>
    </source>
</evidence>
<dbReference type="CDD" id="cd00075">
    <property type="entry name" value="HATPase"/>
    <property type="match status" value="1"/>
</dbReference>
<dbReference type="Pfam" id="PF00512">
    <property type="entry name" value="HisKA"/>
    <property type="match status" value="1"/>
</dbReference>
<organism evidence="14 15">
    <name type="scientific">Clostridium tetanomorphum</name>
    <dbReference type="NCBI Taxonomy" id="1553"/>
    <lineage>
        <taxon>Bacteria</taxon>
        <taxon>Bacillati</taxon>
        <taxon>Bacillota</taxon>
        <taxon>Clostridia</taxon>
        <taxon>Eubacteriales</taxon>
        <taxon>Clostridiaceae</taxon>
        <taxon>Clostridium</taxon>
    </lineage>
</organism>
<feature type="domain" description="Histidine kinase" evidence="12">
    <location>
        <begin position="278"/>
        <end position="495"/>
    </location>
</feature>
<dbReference type="FunFam" id="3.30.565.10:FF:000006">
    <property type="entry name" value="Sensor histidine kinase WalK"/>
    <property type="match status" value="1"/>
</dbReference>
<dbReference type="InterPro" id="IPR003661">
    <property type="entry name" value="HisK_dim/P_dom"/>
</dbReference>
<dbReference type="SMART" id="SM00387">
    <property type="entry name" value="HATPase_c"/>
    <property type="match status" value="1"/>
</dbReference>
<evidence type="ECO:0000256" key="4">
    <source>
        <dbReference type="ARBA" id="ARBA00022553"/>
    </source>
</evidence>
<evidence type="ECO:0000259" key="13">
    <source>
        <dbReference type="PROSITE" id="PS50885"/>
    </source>
</evidence>
<evidence type="ECO:0000256" key="5">
    <source>
        <dbReference type="ARBA" id="ARBA00022679"/>
    </source>
</evidence>
<keyword evidence="9" id="KW-0902">Two-component regulatory system</keyword>
<dbReference type="InterPro" id="IPR005467">
    <property type="entry name" value="His_kinase_dom"/>
</dbReference>
<sequence>MKFSLRYKFVVGLIIIFCIGFNVMSFFMNKIIVNNNKEIIKKEFSTSIKDLSLYLRQFMTMNNIKNNEKDFEERINEISEALSLKIDDRVMFYKNNGQLLLDTTYADGDILAFNNEYKNIKDSKEDLKEALKRKNAFSILNYDNIYIVAFSFPVNVDGKDICIMRYSKDYSYLFELSRNLLKMIKRVILIIFILTCIFTILLCTKITIPIIKLSKFSKEMSKGNFNLEFNIKSSDEIGDLGEDFKSMKEQIKNQIETIKEDRDNLRVIESHRKAFFDNVTHEMKTPLTIISGYAQMILDDGSKDEKVLNKAATRIKRESNRMHKMVLDLLTMSKLESYVEIDKLEKLDMKEIVHLVCEDMLIKANKYKIYIEESLEKDIFIYGNKEDIRRMIINIIDNSIKYGYVKSTIRVKLYSKNGFCILRVKDKGKGIPEGKIDKIYEPFYRIDKKGEREKESNGLGLHIVKSILKKHNGEIKIESKEDMGTSVCMKIPLMVISDKCLHIGNNCLNFGNNH</sequence>
<dbReference type="SUPFAM" id="SSF55874">
    <property type="entry name" value="ATPase domain of HSP90 chaperone/DNA topoisomerase II/histidine kinase"/>
    <property type="match status" value="1"/>
</dbReference>
<evidence type="ECO:0000259" key="12">
    <source>
        <dbReference type="PROSITE" id="PS50109"/>
    </source>
</evidence>
<evidence type="ECO:0000313" key="15">
    <source>
        <dbReference type="Proteomes" id="UP000563151"/>
    </source>
</evidence>
<evidence type="ECO:0000256" key="9">
    <source>
        <dbReference type="ARBA" id="ARBA00023012"/>
    </source>
</evidence>
<keyword evidence="8 11" id="KW-1133">Transmembrane helix</keyword>
<dbReference type="InterPro" id="IPR003594">
    <property type="entry name" value="HATPase_dom"/>
</dbReference>
<dbReference type="SMART" id="SM00304">
    <property type="entry name" value="HAMP"/>
    <property type="match status" value="1"/>
</dbReference>
<evidence type="ECO:0000256" key="11">
    <source>
        <dbReference type="SAM" id="Phobius"/>
    </source>
</evidence>
<dbReference type="InterPro" id="IPR050398">
    <property type="entry name" value="HssS/ArlS-like"/>
</dbReference>
<dbReference type="Proteomes" id="UP000563151">
    <property type="component" value="Unassembled WGS sequence"/>
</dbReference>
<accession>A0A923EDB8</accession>
<feature type="transmembrane region" description="Helical" evidence="11">
    <location>
        <begin position="187"/>
        <end position="211"/>
    </location>
</feature>
<keyword evidence="10 11" id="KW-0472">Membrane</keyword>
<evidence type="ECO:0000313" key="14">
    <source>
        <dbReference type="EMBL" id="MBC2399964.1"/>
    </source>
</evidence>
<dbReference type="EMBL" id="JAAZWO010000042">
    <property type="protein sequence ID" value="MBC2399964.1"/>
    <property type="molecule type" value="Genomic_DNA"/>
</dbReference>
<dbReference type="GO" id="GO:0005886">
    <property type="term" value="C:plasma membrane"/>
    <property type="evidence" value="ECO:0007669"/>
    <property type="project" value="TreeGrafter"/>
</dbReference>
<evidence type="ECO:0000256" key="3">
    <source>
        <dbReference type="ARBA" id="ARBA00012438"/>
    </source>
</evidence>
<dbReference type="AlphaFoldDB" id="A0A923EDB8"/>
<feature type="domain" description="HAMP" evidence="13">
    <location>
        <begin position="204"/>
        <end position="256"/>
    </location>
</feature>
<comment type="caution">
    <text evidence="14">The sequence shown here is derived from an EMBL/GenBank/DDBJ whole genome shotgun (WGS) entry which is preliminary data.</text>
</comment>
<keyword evidence="15" id="KW-1185">Reference proteome</keyword>
<dbReference type="Gene3D" id="6.10.340.10">
    <property type="match status" value="1"/>
</dbReference>
<dbReference type="SUPFAM" id="SSF158472">
    <property type="entry name" value="HAMP domain-like"/>
    <property type="match status" value="1"/>
</dbReference>
<evidence type="ECO:0000256" key="8">
    <source>
        <dbReference type="ARBA" id="ARBA00022989"/>
    </source>
</evidence>
<dbReference type="PANTHER" id="PTHR45528">
    <property type="entry name" value="SENSOR HISTIDINE KINASE CPXA"/>
    <property type="match status" value="1"/>
</dbReference>
<dbReference type="InterPro" id="IPR003660">
    <property type="entry name" value="HAMP_dom"/>
</dbReference>
<protein>
    <recommendedName>
        <fullName evidence="3">histidine kinase</fullName>
        <ecNumber evidence="3">2.7.13.3</ecNumber>
    </recommendedName>
</protein>
<dbReference type="SUPFAM" id="SSF47384">
    <property type="entry name" value="Homodimeric domain of signal transducing histidine kinase"/>
    <property type="match status" value="1"/>
</dbReference>
<dbReference type="InterPro" id="IPR036890">
    <property type="entry name" value="HATPase_C_sf"/>
</dbReference>
<evidence type="ECO:0000256" key="2">
    <source>
        <dbReference type="ARBA" id="ARBA00004141"/>
    </source>
</evidence>
<evidence type="ECO:0000256" key="1">
    <source>
        <dbReference type="ARBA" id="ARBA00000085"/>
    </source>
</evidence>
<dbReference type="RefSeq" id="WP_173680387.1">
    <property type="nucleotide sequence ID" value="NZ_JAAZWO010000042.1"/>
</dbReference>
<dbReference type="InterPro" id="IPR036097">
    <property type="entry name" value="HisK_dim/P_sf"/>
</dbReference>
<dbReference type="PANTHER" id="PTHR45528:SF10">
    <property type="entry name" value="METHYL-ACCEPTING CHEMOTAXIS PROTEIN"/>
    <property type="match status" value="1"/>
</dbReference>
<keyword evidence="4" id="KW-0597">Phosphoprotein</keyword>
<dbReference type="SMART" id="SM00388">
    <property type="entry name" value="HisKA"/>
    <property type="match status" value="1"/>
</dbReference>
<keyword evidence="7" id="KW-0418">Kinase</keyword>
<dbReference type="Gene3D" id="1.10.287.130">
    <property type="match status" value="1"/>
</dbReference>
<dbReference type="InterPro" id="IPR004358">
    <property type="entry name" value="Sig_transdc_His_kin-like_C"/>
</dbReference>
<dbReference type="PROSITE" id="PS50109">
    <property type="entry name" value="HIS_KIN"/>
    <property type="match status" value="1"/>
</dbReference>
<comment type="subcellular location">
    <subcellularLocation>
        <location evidence="2">Membrane</location>
        <topology evidence="2">Multi-pass membrane protein</topology>
    </subcellularLocation>
</comment>
<evidence type="ECO:0000256" key="7">
    <source>
        <dbReference type="ARBA" id="ARBA00022777"/>
    </source>
</evidence>
<dbReference type="Pfam" id="PF02518">
    <property type="entry name" value="HATPase_c"/>
    <property type="match status" value="1"/>
</dbReference>